<comment type="caution">
    <text evidence="8">The sequence shown here is derived from an EMBL/GenBank/DDBJ whole genome shotgun (WGS) entry which is preliminary data.</text>
</comment>
<dbReference type="GO" id="GO:0009264">
    <property type="term" value="P:deoxyribonucleotide catabolic process"/>
    <property type="evidence" value="ECO:0007669"/>
    <property type="project" value="UniProtKB-UniRule"/>
</dbReference>
<dbReference type="HAMAP" id="MF_00114">
    <property type="entry name" value="DeoC_type1"/>
    <property type="match status" value="1"/>
</dbReference>
<evidence type="ECO:0000256" key="5">
    <source>
        <dbReference type="ARBA" id="ARBA00048791"/>
    </source>
</evidence>
<evidence type="ECO:0000256" key="4">
    <source>
        <dbReference type="ARBA" id="ARBA00023270"/>
    </source>
</evidence>
<accession>A0A2T2XIY2</accession>
<evidence type="ECO:0000313" key="8">
    <source>
        <dbReference type="EMBL" id="PSR34427.1"/>
    </source>
</evidence>
<gene>
    <name evidence="7 8" type="primary">deoC</name>
    <name evidence="8" type="ORF">C7B46_05795</name>
</gene>
<dbReference type="FunFam" id="3.20.20.70:FF:000044">
    <property type="entry name" value="Deoxyribose-phosphate aldolase"/>
    <property type="match status" value="1"/>
</dbReference>
<comment type="pathway">
    <text evidence="7">Carbohydrate degradation; 2-deoxy-D-ribose 1-phosphate degradation; D-glyceraldehyde 3-phosphate and acetaldehyde from 2-deoxy-alpha-D-ribose 1-phosphate: step 2/2.</text>
</comment>
<feature type="active site" description="Proton donor/acceptor" evidence="7">
    <location>
        <position position="89"/>
    </location>
</feature>
<dbReference type="InterPro" id="IPR002915">
    <property type="entry name" value="DeoC/FbaB/LacD_aldolase"/>
</dbReference>
<dbReference type="InterPro" id="IPR011343">
    <property type="entry name" value="DeoC"/>
</dbReference>
<keyword evidence="3 7" id="KW-0456">Lyase</keyword>
<keyword evidence="2 7" id="KW-0963">Cytoplasm</keyword>
<dbReference type="UniPathway" id="UPA00002">
    <property type="reaction ID" value="UER00468"/>
</dbReference>
<dbReference type="Gene3D" id="3.20.20.70">
    <property type="entry name" value="Aldolase class I"/>
    <property type="match status" value="1"/>
</dbReference>
<dbReference type="EMBL" id="PXYW01000009">
    <property type="protein sequence ID" value="PSR34427.1"/>
    <property type="molecule type" value="Genomic_DNA"/>
</dbReference>
<dbReference type="GO" id="GO:0004139">
    <property type="term" value="F:deoxyribose-phosphate aldolase activity"/>
    <property type="evidence" value="ECO:0007669"/>
    <property type="project" value="UniProtKB-UniRule"/>
</dbReference>
<comment type="similarity">
    <text evidence="1 7">Belongs to the DeoC/FbaB aldolase family. DeoC type 1 subfamily.</text>
</comment>
<sequence>MTLEAAIDHSVLKPNATTEEIIHGAQLCMDYHFAAYCVNSSNVAVAADSLYGSQIPVAATIAFPFGSVTTNAKAQETYDAMRLGAREIDMVANIGWILENNWIGVTEDIKAVVDAASGAPVKVIIETGYLTRDHIRFAIEAIANAGAHYVKNSTGFGPKGADVEEMSWIRKVTPAHLGVKAAGGVRTRSQAVELINHGINRIGTSAGPALVKKGDNQ</sequence>
<dbReference type="Pfam" id="PF01791">
    <property type="entry name" value="DeoC"/>
    <property type="match status" value="1"/>
</dbReference>
<dbReference type="GO" id="GO:0016052">
    <property type="term" value="P:carbohydrate catabolic process"/>
    <property type="evidence" value="ECO:0007669"/>
    <property type="project" value="TreeGrafter"/>
</dbReference>
<comment type="catalytic activity">
    <reaction evidence="5 7">
        <text>2-deoxy-D-ribose 5-phosphate = D-glyceraldehyde 3-phosphate + acetaldehyde</text>
        <dbReference type="Rhea" id="RHEA:12821"/>
        <dbReference type="ChEBI" id="CHEBI:15343"/>
        <dbReference type="ChEBI" id="CHEBI:59776"/>
        <dbReference type="ChEBI" id="CHEBI:62877"/>
        <dbReference type="EC" id="4.1.2.4"/>
    </reaction>
</comment>
<dbReference type="InterPro" id="IPR028581">
    <property type="entry name" value="DeoC_typeI"/>
</dbReference>
<comment type="subcellular location">
    <subcellularLocation>
        <location evidence="7">Cytoplasm</location>
    </subcellularLocation>
</comment>
<dbReference type="CDD" id="cd00959">
    <property type="entry name" value="DeoC"/>
    <property type="match status" value="1"/>
</dbReference>
<dbReference type="EC" id="4.1.2.4" evidence="7"/>
<evidence type="ECO:0000313" key="9">
    <source>
        <dbReference type="Proteomes" id="UP000242972"/>
    </source>
</evidence>
<feature type="active site" description="Schiff-base intermediate with acetaldehyde" evidence="7">
    <location>
        <position position="151"/>
    </location>
</feature>
<evidence type="ECO:0000256" key="2">
    <source>
        <dbReference type="ARBA" id="ARBA00022490"/>
    </source>
</evidence>
<keyword evidence="4 7" id="KW-0704">Schiff base</keyword>
<dbReference type="NCBIfam" id="TIGR00126">
    <property type="entry name" value="deoC"/>
    <property type="match status" value="1"/>
</dbReference>
<reference evidence="8 9" key="1">
    <citation type="journal article" date="2014" name="BMC Genomics">
        <title>Comparison of environmental and isolate Sulfobacillus genomes reveals diverse carbon, sulfur, nitrogen, and hydrogen metabolisms.</title>
        <authorList>
            <person name="Justice N.B."/>
            <person name="Norman A."/>
            <person name="Brown C.T."/>
            <person name="Singh A."/>
            <person name="Thomas B.C."/>
            <person name="Banfield J.F."/>
        </authorList>
    </citation>
    <scope>NUCLEOTIDE SEQUENCE [LARGE SCALE GENOMIC DNA]</scope>
    <source>
        <strain evidence="8">AMDSBA4</strain>
    </source>
</reference>
<evidence type="ECO:0000256" key="7">
    <source>
        <dbReference type="HAMAP-Rule" id="MF_00114"/>
    </source>
</evidence>
<dbReference type="PIRSF" id="PIRSF001357">
    <property type="entry name" value="DeoC"/>
    <property type="match status" value="1"/>
</dbReference>
<comment type="function">
    <text evidence="6 7">Catalyzes a reversible aldol reaction between acetaldehyde and D-glyceraldehyde 3-phosphate to generate 2-deoxy-D-ribose 5-phosphate.</text>
</comment>
<proteinExistence type="inferred from homology"/>
<dbReference type="Proteomes" id="UP000242972">
    <property type="component" value="Unassembled WGS sequence"/>
</dbReference>
<feature type="active site" description="Proton donor/acceptor" evidence="7">
    <location>
        <position position="180"/>
    </location>
</feature>
<dbReference type="GO" id="GO:0006018">
    <property type="term" value="P:2-deoxyribose 1-phosphate catabolic process"/>
    <property type="evidence" value="ECO:0007669"/>
    <property type="project" value="UniProtKB-UniRule"/>
</dbReference>
<protein>
    <recommendedName>
        <fullName evidence="7">Deoxyribose-phosphate aldolase</fullName>
        <shortName evidence="7">DERA</shortName>
        <ecNumber evidence="7">4.1.2.4</ecNumber>
    </recommendedName>
    <alternativeName>
        <fullName evidence="7">2-deoxy-D-ribose 5-phosphate aldolase</fullName>
    </alternativeName>
    <alternativeName>
        <fullName evidence="7">Phosphodeoxyriboaldolase</fullName>
        <shortName evidence="7">Deoxyriboaldolase</shortName>
    </alternativeName>
</protein>
<dbReference type="PANTHER" id="PTHR10889:SF1">
    <property type="entry name" value="DEOXYRIBOSE-PHOSPHATE ALDOLASE"/>
    <property type="match status" value="1"/>
</dbReference>
<organism evidence="8 9">
    <name type="scientific">Sulfobacillus benefaciens</name>
    <dbReference type="NCBI Taxonomy" id="453960"/>
    <lineage>
        <taxon>Bacteria</taxon>
        <taxon>Bacillati</taxon>
        <taxon>Bacillota</taxon>
        <taxon>Clostridia</taxon>
        <taxon>Eubacteriales</taxon>
        <taxon>Clostridiales Family XVII. Incertae Sedis</taxon>
        <taxon>Sulfobacillus</taxon>
    </lineage>
</organism>
<dbReference type="SUPFAM" id="SSF51569">
    <property type="entry name" value="Aldolase"/>
    <property type="match status" value="1"/>
</dbReference>
<evidence type="ECO:0000256" key="6">
    <source>
        <dbReference type="ARBA" id="ARBA00056337"/>
    </source>
</evidence>
<dbReference type="InterPro" id="IPR013785">
    <property type="entry name" value="Aldolase_TIM"/>
</dbReference>
<evidence type="ECO:0000256" key="1">
    <source>
        <dbReference type="ARBA" id="ARBA00010936"/>
    </source>
</evidence>
<dbReference type="GO" id="GO:0005737">
    <property type="term" value="C:cytoplasm"/>
    <property type="evidence" value="ECO:0007669"/>
    <property type="project" value="UniProtKB-SubCell"/>
</dbReference>
<evidence type="ECO:0000256" key="3">
    <source>
        <dbReference type="ARBA" id="ARBA00023239"/>
    </source>
</evidence>
<name>A0A2T2XIY2_9FIRM</name>
<dbReference type="SMART" id="SM01133">
    <property type="entry name" value="DeoC"/>
    <property type="match status" value="1"/>
</dbReference>
<dbReference type="PANTHER" id="PTHR10889">
    <property type="entry name" value="DEOXYRIBOSE-PHOSPHATE ALDOLASE"/>
    <property type="match status" value="1"/>
</dbReference>
<dbReference type="AlphaFoldDB" id="A0A2T2XIY2"/>